<name>A0A2G9YHN8_9BACT</name>
<sequence length="202" mass="23353">NRIAFFIDGFNLYPSLDSNPLYNKYKWLNLNKLAHCFVTSHDKVEKVLYFTTYVTWDQVKLVKHQTYVKALQSVGVEVVFGAFRYVDKFCRICHKQYKIFEEKQTDVNIAIKLLQTAVQDLWDTAIIVSGDSDLIPAIQAVKTTFPEKRIGLVIPIGRRAEELKQVVDFHMKLKEKHLATSQFEDVVTIDGGVKLARPNTWK</sequence>
<dbReference type="InterPro" id="IPR021139">
    <property type="entry name" value="NYN"/>
</dbReference>
<dbReference type="InterPro" id="IPR047140">
    <property type="entry name" value="LabA"/>
</dbReference>
<proteinExistence type="predicted"/>
<dbReference type="Pfam" id="PF01936">
    <property type="entry name" value="NYN"/>
    <property type="match status" value="1"/>
</dbReference>
<protein>
    <recommendedName>
        <fullName evidence="1">NYN domain-containing protein</fullName>
    </recommendedName>
</protein>
<dbReference type="Proteomes" id="UP000231292">
    <property type="component" value="Unassembled WGS sequence"/>
</dbReference>
<dbReference type="CDD" id="cd18722">
    <property type="entry name" value="PIN_NicB-like"/>
    <property type="match status" value="1"/>
</dbReference>
<dbReference type="EMBL" id="PCRK01000168">
    <property type="protein sequence ID" value="PIP18750.1"/>
    <property type="molecule type" value="Genomic_DNA"/>
</dbReference>
<gene>
    <name evidence="2" type="ORF">COX41_06575</name>
</gene>
<organism evidence="2 3">
    <name type="scientific">Candidatus Sherwoodlollariibacterium unditelluris</name>
    <dbReference type="NCBI Taxonomy" id="1974757"/>
    <lineage>
        <taxon>Bacteria</taxon>
        <taxon>Pseudomonadati</taxon>
        <taxon>Candidatus Omnitrophota</taxon>
        <taxon>Candidatus Sherwoodlollariibacterium</taxon>
    </lineage>
</organism>
<dbReference type="GO" id="GO:0004540">
    <property type="term" value="F:RNA nuclease activity"/>
    <property type="evidence" value="ECO:0007669"/>
    <property type="project" value="InterPro"/>
</dbReference>
<feature type="domain" description="NYN" evidence="1">
    <location>
        <begin position="2"/>
        <end position="168"/>
    </location>
</feature>
<reference evidence="2 3" key="1">
    <citation type="submission" date="2017-09" db="EMBL/GenBank/DDBJ databases">
        <title>Depth-based differentiation of microbial function through sediment-hosted aquifers and enrichment of novel symbionts in the deep terrestrial subsurface.</title>
        <authorList>
            <person name="Probst A.J."/>
            <person name="Ladd B."/>
            <person name="Jarett J.K."/>
            <person name="Geller-Mcgrath D.E."/>
            <person name="Sieber C.M."/>
            <person name="Emerson J.B."/>
            <person name="Anantharaman K."/>
            <person name="Thomas B.C."/>
            <person name="Malmstrom R."/>
            <person name="Stieglmeier M."/>
            <person name="Klingl A."/>
            <person name="Woyke T."/>
            <person name="Ryan C.M."/>
            <person name="Banfield J.F."/>
        </authorList>
    </citation>
    <scope>NUCLEOTIDE SEQUENCE [LARGE SCALE GENOMIC DNA]</scope>
    <source>
        <strain evidence="2">CG23_combo_of_CG06-09_8_20_14_all_41_10</strain>
    </source>
</reference>
<evidence type="ECO:0000259" key="1">
    <source>
        <dbReference type="Pfam" id="PF01936"/>
    </source>
</evidence>
<comment type="caution">
    <text evidence="2">The sequence shown here is derived from an EMBL/GenBank/DDBJ whole genome shotgun (WGS) entry which is preliminary data.</text>
</comment>
<dbReference type="PANTHER" id="PTHR35458">
    <property type="entry name" value="SLR0755 PROTEIN"/>
    <property type="match status" value="1"/>
</dbReference>
<accession>A0A2G9YHN8</accession>
<dbReference type="AlphaFoldDB" id="A0A2G9YHN8"/>
<dbReference type="PANTHER" id="PTHR35458:SF8">
    <property type="entry name" value="SLR0650 PROTEIN"/>
    <property type="match status" value="1"/>
</dbReference>
<dbReference type="Gene3D" id="3.40.50.1010">
    <property type="entry name" value="5'-nuclease"/>
    <property type="match status" value="1"/>
</dbReference>
<evidence type="ECO:0000313" key="2">
    <source>
        <dbReference type="EMBL" id="PIP18750.1"/>
    </source>
</evidence>
<evidence type="ECO:0000313" key="3">
    <source>
        <dbReference type="Proteomes" id="UP000231292"/>
    </source>
</evidence>
<feature type="non-terminal residue" evidence="2">
    <location>
        <position position="1"/>
    </location>
</feature>